<proteinExistence type="inferred from homology"/>
<dbReference type="Proteomes" id="UP000030151">
    <property type="component" value="Unassembled WGS sequence"/>
</dbReference>
<dbReference type="Gene3D" id="3.40.605.10">
    <property type="entry name" value="Aldehyde Dehydrogenase, Chain A, domain 1"/>
    <property type="match status" value="1"/>
</dbReference>
<dbReference type="SUPFAM" id="SSF53720">
    <property type="entry name" value="ALDH-like"/>
    <property type="match status" value="1"/>
</dbReference>
<dbReference type="PROSITE" id="PS00687">
    <property type="entry name" value="ALDEHYDE_DEHYDR_GLU"/>
    <property type="match status" value="1"/>
</dbReference>
<evidence type="ECO:0000313" key="9">
    <source>
        <dbReference type="Proteomes" id="UP000030151"/>
    </source>
</evidence>
<evidence type="ECO:0000259" key="7">
    <source>
        <dbReference type="Pfam" id="PF00171"/>
    </source>
</evidence>
<comment type="caution">
    <text evidence="8">The sequence shown here is derived from an EMBL/GenBank/DDBJ whole genome shotgun (WGS) entry which is preliminary data.</text>
</comment>
<dbReference type="HOGENOM" id="CLU_005391_1_0_1"/>
<dbReference type="EMBL" id="JELW01000024">
    <property type="protein sequence ID" value="EXU98672.1"/>
    <property type="molecule type" value="Genomic_DNA"/>
</dbReference>
<dbReference type="PANTHER" id="PTHR11699">
    <property type="entry name" value="ALDEHYDE DEHYDROGENASE-RELATED"/>
    <property type="match status" value="1"/>
</dbReference>
<evidence type="ECO:0000313" key="8">
    <source>
        <dbReference type="EMBL" id="EXU98672.1"/>
    </source>
</evidence>
<dbReference type="Pfam" id="PF00171">
    <property type="entry name" value="Aldedh"/>
    <property type="match status" value="1"/>
</dbReference>
<sequence>MAEALNIPKHSIFHWSSADSSKDFVVHNPATGGILTTVRGGDAATTNAAIDASSKAFDSWKQRSLADRGQILLNCSAALETHKQELTNLLCAENGKPALDAALDVAFIVQVFGFFGSLVDKLPGQFHDRGVVYSSIIREPLGVCAGILPFNWPPIHAGGKIAPCLAAGNTIIIKPGEQAPLTVMRIVEILQTVLPKGVVQAIPGAGAEVAQLLTESPAVKMISLTGSTAAGAAVAKTASKLVKRTALELGGKNAFIVFDDCDMDRAVKGALEGAFFNKGEACTAASRLLVHEKVYDEFVNRLAAAVRRLRVGNGFDKATHVGPVVSKQQQERVNSYIALGSEEGAKIAAQADLPSDPLLKDGYFVAPTLFRDVVRTMRIAQEEIFGPVATVCSFSSEAEAVSVVNESRYGLVAAVWSKDIEKALRVSRQVDTGIVFINNYFRSGLGLPHGGSKESGYGREHYIETLNEWSTIKYIQMPSGLGQVPAWRSVKDVFDDE</sequence>
<dbReference type="eggNOG" id="KOG2450">
    <property type="taxonomic scope" value="Eukaryota"/>
</dbReference>
<keyword evidence="2 6" id="KW-0560">Oxidoreductase</keyword>
<feature type="active site" evidence="5">
    <location>
        <position position="248"/>
    </location>
</feature>
<dbReference type="OrthoDB" id="310895at2759"/>
<evidence type="ECO:0000256" key="3">
    <source>
        <dbReference type="ARBA" id="ARBA00024226"/>
    </source>
</evidence>
<evidence type="ECO:0000256" key="5">
    <source>
        <dbReference type="PROSITE-ProRule" id="PRU10007"/>
    </source>
</evidence>
<dbReference type="FunFam" id="3.40.309.10:FF:000012">
    <property type="entry name" value="Betaine aldehyde dehydrogenase"/>
    <property type="match status" value="1"/>
</dbReference>
<dbReference type="PROSITE" id="PS00070">
    <property type="entry name" value="ALDEHYDE_DEHYDR_CYS"/>
    <property type="match status" value="1"/>
</dbReference>
<organism evidence="8 9">
    <name type="scientific">Metarhizium robertsii</name>
    <dbReference type="NCBI Taxonomy" id="568076"/>
    <lineage>
        <taxon>Eukaryota</taxon>
        <taxon>Fungi</taxon>
        <taxon>Dikarya</taxon>
        <taxon>Ascomycota</taxon>
        <taxon>Pezizomycotina</taxon>
        <taxon>Sordariomycetes</taxon>
        <taxon>Hypocreomycetidae</taxon>
        <taxon>Hypocreales</taxon>
        <taxon>Clavicipitaceae</taxon>
        <taxon>Metarhizium</taxon>
    </lineage>
</organism>
<dbReference type="Gene3D" id="3.40.309.10">
    <property type="entry name" value="Aldehyde Dehydrogenase, Chain A, domain 2"/>
    <property type="match status" value="1"/>
</dbReference>
<dbReference type="InterPro" id="IPR016160">
    <property type="entry name" value="Ald_DH_CS_CYS"/>
</dbReference>
<reference evidence="8 9" key="1">
    <citation type="submission" date="2014-02" db="EMBL/GenBank/DDBJ databases">
        <title>The genome sequence of the entomopathogenic fungus Metarhizium robertsii ARSEF 2575.</title>
        <authorList>
            <person name="Giuliano Garisto Donzelli B."/>
            <person name="Roe B.A."/>
            <person name="Macmil S.L."/>
            <person name="Krasnoff S.B."/>
            <person name="Gibson D.M."/>
        </authorList>
    </citation>
    <scope>NUCLEOTIDE SEQUENCE [LARGE SCALE GENOMIC DNA]</scope>
    <source>
        <strain evidence="8 9">ARSEF 2575</strain>
    </source>
</reference>
<protein>
    <recommendedName>
        <fullName evidence="3">aldehyde dehydrogenase (NAD(+))</fullName>
        <ecNumber evidence="3">1.2.1.3</ecNumber>
    </recommendedName>
</protein>
<dbReference type="FunFam" id="3.40.605.10:FF:000007">
    <property type="entry name" value="NAD/NADP-dependent betaine aldehyde dehydrogenase"/>
    <property type="match status" value="1"/>
</dbReference>
<dbReference type="AlphaFoldDB" id="A0A0A1USI0"/>
<feature type="domain" description="Aldehyde dehydrogenase" evidence="7">
    <location>
        <begin position="15"/>
        <end position="475"/>
    </location>
</feature>
<evidence type="ECO:0000256" key="2">
    <source>
        <dbReference type="ARBA" id="ARBA00023002"/>
    </source>
</evidence>
<dbReference type="InterPro" id="IPR016162">
    <property type="entry name" value="Ald_DH_N"/>
</dbReference>
<dbReference type="InterPro" id="IPR029510">
    <property type="entry name" value="Ald_DH_CS_GLU"/>
</dbReference>
<comment type="catalytic activity">
    <reaction evidence="4">
        <text>an aldehyde + NAD(+) + H2O = a carboxylate + NADH + 2 H(+)</text>
        <dbReference type="Rhea" id="RHEA:16185"/>
        <dbReference type="ChEBI" id="CHEBI:15377"/>
        <dbReference type="ChEBI" id="CHEBI:15378"/>
        <dbReference type="ChEBI" id="CHEBI:17478"/>
        <dbReference type="ChEBI" id="CHEBI:29067"/>
        <dbReference type="ChEBI" id="CHEBI:57540"/>
        <dbReference type="ChEBI" id="CHEBI:57945"/>
        <dbReference type="EC" id="1.2.1.3"/>
    </reaction>
</comment>
<gene>
    <name evidence="8" type="ORF">X797_008146</name>
</gene>
<evidence type="ECO:0000256" key="1">
    <source>
        <dbReference type="ARBA" id="ARBA00009986"/>
    </source>
</evidence>
<dbReference type="EC" id="1.2.1.3" evidence="3"/>
<dbReference type="InterPro" id="IPR015590">
    <property type="entry name" value="Aldehyde_DH_dom"/>
</dbReference>
<evidence type="ECO:0000256" key="6">
    <source>
        <dbReference type="RuleBase" id="RU003345"/>
    </source>
</evidence>
<dbReference type="InterPro" id="IPR016163">
    <property type="entry name" value="Ald_DH_C"/>
</dbReference>
<accession>A0A0A1USI0</accession>
<dbReference type="GO" id="GO:0004029">
    <property type="term" value="F:aldehyde dehydrogenase (NAD+) activity"/>
    <property type="evidence" value="ECO:0007669"/>
    <property type="project" value="UniProtKB-EC"/>
</dbReference>
<evidence type="ECO:0000256" key="4">
    <source>
        <dbReference type="ARBA" id="ARBA00049194"/>
    </source>
</evidence>
<dbReference type="InterPro" id="IPR016161">
    <property type="entry name" value="Ald_DH/histidinol_DH"/>
</dbReference>
<name>A0A0A1USI0_9HYPO</name>
<comment type="similarity">
    <text evidence="1 6">Belongs to the aldehyde dehydrogenase family.</text>
</comment>